<evidence type="ECO:0000313" key="4">
    <source>
        <dbReference type="Proteomes" id="UP001551482"/>
    </source>
</evidence>
<keyword evidence="2" id="KW-1133">Transmembrane helix</keyword>
<evidence type="ECO:0000313" key="3">
    <source>
        <dbReference type="EMBL" id="MEU8136225.1"/>
    </source>
</evidence>
<gene>
    <name evidence="3" type="ORF">AB0C36_22275</name>
</gene>
<protein>
    <submittedName>
        <fullName evidence="3">Phage holin family protein</fullName>
    </submittedName>
</protein>
<proteinExistence type="predicted"/>
<evidence type="ECO:0000256" key="1">
    <source>
        <dbReference type="SAM" id="MobiDB-lite"/>
    </source>
</evidence>
<keyword evidence="2" id="KW-0472">Membrane</keyword>
<reference evidence="3 4" key="1">
    <citation type="submission" date="2024-06" db="EMBL/GenBank/DDBJ databases">
        <title>The Natural Products Discovery Center: Release of the First 8490 Sequenced Strains for Exploring Actinobacteria Biosynthetic Diversity.</title>
        <authorList>
            <person name="Kalkreuter E."/>
            <person name="Kautsar S.A."/>
            <person name="Yang D."/>
            <person name="Bader C.D."/>
            <person name="Teijaro C.N."/>
            <person name="Fluegel L."/>
            <person name="Davis C.M."/>
            <person name="Simpson J.R."/>
            <person name="Lauterbach L."/>
            <person name="Steele A.D."/>
            <person name="Gui C."/>
            <person name="Meng S."/>
            <person name="Li G."/>
            <person name="Viehrig K."/>
            <person name="Ye F."/>
            <person name="Su P."/>
            <person name="Kiefer A.F."/>
            <person name="Nichols A."/>
            <person name="Cepeda A.J."/>
            <person name="Yan W."/>
            <person name="Fan B."/>
            <person name="Jiang Y."/>
            <person name="Adhikari A."/>
            <person name="Zheng C.-J."/>
            <person name="Schuster L."/>
            <person name="Cowan T.M."/>
            <person name="Smanski M.J."/>
            <person name="Chevrette M.G."/>
            <person name="De Carvalho L.P.S."/>
            <person name="Shen B."/>
        </authorList>
    </citation>
    <scope>NUCLEOTIDE SEQUENCE [LARGE SCALE GENOMIC DNA]</scope>
    <source>
        <strain evidence="3 4">NPDC048946</strain>
    </source>
</reference>
<dbReference type="RefSeq" id="WP_358356582.1">
    <property type="nucleotide sequence ID" value="NZ_JBEZFP010000058.1"/>
</dbReference>
<accession>A0ABV3DKE5</accession>
<dbReference type="EMBL" id="JBEZFP010000058">
    <property type="protein sequence ID" value="MEU8136225.1"/>
    <property type="molecule type" value="Genomic_DNA"/>
</dbReference>
<feature type="transmembrane region" description="Helical" evidence="2">
    <location>
        <begin position="67"/>
        <end position="90"/>
    </location>
</feature>
<evidence type="ECO:0000256" key="2">
    <source>
        <dbReference type="SAM" id="Phobius"/>
    </source>
</evidence>
<dbReference type="Pfam" id="PF07332">
    <property type="entry name" value="Phage_holin_3_6"/>
    <property type="match status" value="1"/>
</dbReference>
<feature type="transmembrane region" description="Helical" evidence="2">
    <location>
        <begin position="96"/>
        <end position="117"/>
    </location>
</feature>
<sequence>MNRPTPPGSAPDAEPRSPAETSPADASVGQLVSDASAQLSQLVRDEMRLAQAEMTEKGKRFGIGGGLLGGAGTLGFITAQALVVTVIAALATALPVWAAALVTTVVLLGVTAVLALAGKRSIARAVPPVPEQAIEGVKTDVAQIKEHAHR</sequence>
<dbReference type="Proteomes" id="UP001551482">
    <property type="component" value="Unassembled WGS sequence"/>
</dbReference>
<feature type="region of interest" description="Disordered" evidence="1">
    <location>
        <begin position="1"/>
        <end position="28"/>
    </location>
</feature>
<organism evidence="3 4">
    <name type="scientific">Streptodolium elevatio</name>
    <dbReference type="NCBI Taxonomy" id="3157996"/>
    <lineage>
        <taxon>Bacteria</taxon>
        <taxon>Bacillati</taxon>
        <taxon>Actinomycetota</taxon>
        <taxon>Actinomycetes</taxon>
        <taxon>Kitasatosporales</taxon>
        <taxon>Streptomycetaceae</taxon>
        <taxon>Streptodolium</taxon>
    </lineage>
</organism>
<dbReference type="InterPro" id="IPR009937">
    <property type="entry name" value="Phage_holin_3_6"/>
</dbReference>
<keyword evidence="4" id="KW-1185">Reference proteome</keyword>
<name>A0ABV3DKE5_9ACTN</name>
<keyword evidence="2" id="KW-0812">Transmembrane</keyword>
<comment type="caution">
    <text evidence="3">The sequence shown here is derived from an EMBL/GenBank/DDBJ whole genome shotgun (WGS) entry which is preliminary data.</text>
</comment>